<dbReference type="CDD" id="cd00146">
    <property type="entry name" value="PKD"/>
    <property type="match status" value="1"/>
</dbReference>
<name>A0A1W6CZ13_9RHOB</name>
<evidence type="ECO:0000313" key="1">
    <source>
        <dbReference type="EMBL" id="ARJ70100.1"/>
    </source>
</evidence>
<sequence>MPIQILDNVSRRLFDGVGSVYVRGVRIAVLSGDGRVIVPGADEPAPANTPPVLAVIPALSAEVGKPFSFTAAGSDAEGPLVWAWSGLPAGIAADGPLISGTPEEAGTATVTVTLTDGGGLSVSRSAAMTVAAAAGIAPVVTAAPTITGDAVAGSLLTVDIGTASGTPAPTATIQWWRDGTDIAGATGQTLRLAAADAGQAITARVTWTNSAGAATADSNPINAAAAPSLNYDAGALIYYEKGMPVLGSASAVTGVAMRGTGAITMTATGTGADIASGPGGLAFLAGKSLARSGLANLPMGDGIFAVVRVTLNAPPASGTQDILSGSGKYPRILSLSPGTALVVQAVGDNATNVAAGPLTYPASLVVGGEMDDVANTLRTLTLDGSVTTTPIALTDPSATALSLMKNVNGTLERLAIVVRPEGSAWPMSFDAVVADFRAA</sequence>
<dbReference type="Gene3D" id="2.60.40.10">
    <property type="entry name" value="Immunoglobulins"/>
    <property type="match status" value="1"/>
</dbReference>
<gene>
    <name evidence="1" type="ORF">B0A89_11125</name>
</gene>
<reference evidence="1 2" key="1">
    <citation type="submission" date="2017-03" db="EMBL/GenBank/DDBJ databases">
        <title>Genome sequence of Paracoccus contaminans isolated from a water microcosm.</title>
        <authorList>
            <person name="Aurass P."/>
            <person name="Karste S."/>
            <person name="Trost E."/>
            <person name="Glaeser S.P."/>
            <person name="Kaempfer P."/>
            <person name="Flieger A."/>
        </authorList>
    </citation>
    <scope>NUCLEOTIDE SEQUENCE [LARGE SCALE GENOMIC DNA]</scope>
    <source>
        <strain evidence="2">RKI 16-01929T\LMG 29738T\CCM 8701T\CIP 111112T</strain>
    </source>
</reference>
<dbReference type="Proteomes" id="UP000193017">
    <property type="component" value="Chromosome"/>
</dbReference>
<dbReference type="STRING" id="1945662.B0A89_11125"/>
<dbReference type="InterPro" id="IPR013783">
    <property type="entry name" value="Ig-like_fold"/>
</dbReference>
<accession>A0A1W6CZ13</accession>
<dbReference type="SUPFAM" id="SSF49313">
    <property type="entry name" value="Cadherin-like"/>
    <property type="match status" value="1"/>
</dbReference>
<proteinExistence type="predicted"/>
<keyword evidence="2" id="KW-1185">Reference proteome</keyword>
<protein>
    <submittedName>
        <fullName evidence="1">Uncharacterized protein</fullName>
    </submittedName>
</protein>
<dbReference type="InterPro" id="IPR015919">
    <property type="entry name" value="Cadherin-like_sf"/>
</dbReference>
<dbReference type="RefSeq" id="WP_085378214.1">
    <property type="nucleotide sequence ID" value="NZ_CP020612.1"/>
</dbReference>
<organism evidence="1 2">
    <name type="scientific">Paracoccus contaminans</name>
    <dbReference type="NCBI Taxonomy" id="1945662"/>
    <lineage>
        <taxon>Bacteria</taxon>
        <taxon>Pseudomonadati</taxon>
        <taxon>Pseudomonadota</taxon>
        <taxon>Alphaproteobacteria</taxon>
        <taxon>Rhodobacterales</taxon>
        <taxon>Paracoccaceae</taxon>
        <taxon>Paracoccus</taxon>
    </lineage>
</organism>
<dbReference type="Gene3D" id="2.60.40.2700">
    <property type="match status" value="1"/>
</dbReference>
<dbReference type="KEGG" id="pcon:B0A89_11125"/>
<evidence type="ECO:0000313" key="2">
    <source>
        <dbReference type="Proteomes" id="UP000193017"/>
    </source>
</evidence>
<dbReference type="EMBL" id="CP020612">
    <property type="protein sequence ID" value="ARJ70100.1"/>
    <property type="molecule type" value="Genomic_DNA"/>
</dbReference>
<dbReference type="AlphaFoldDB" id="A0A1W6CZ13"/>
<dbReference type="Pfam" id="PF05345">
    <property type="entry name" value="He_PIG"/>
    <property type="match status" value="1"/>
</dbReference>
<dbReference type="OrthoDB" id="7760063at2"/>
<dbReference type="GO" id="GO:0005509">
    <property type="term" value="F:calcium ion binding"/>
    <property type="evidence" value="ECO:0007669"/>
    <property type="project" value="InterPro"/>
</dbReference>
<dbReference type="GO" id="GO:0016020">
    <property type="term" value="C:membrane"/>
    <property type="evidence" value="ECO:0007669"/>
    <property type="project" value="InterPro"/>
</dbReference>